<dbReference type="GO" id="GO:0008013">
    <property type="term" value="F:beta-catenin binding"/>
    <property type="evidence" value="ECO:0007669"/>
    <property type="project" value="TreeGrafter"/>
</dbReference>
<dbReference type="GO" id="GO:0016342">
    <property type="term" value="C:catenin complex"/>
    <property type="evidence" value="ECO:0007669"/>
    <property type="project" value="TreeGrafter"/>
</dbReference>
<keyword evidence="6 12" id="KW-0106">Calcium</keyword>
<dbReference type="GO" id="GO:0016477">
    <property type="term" value="P:cell migration"/>
    <property type="evidence" value="ECO:0007669"/>
    <property type="project" value="TreeGrafter"/>
</dbReference>
<keyword evidence="11" id="KW-0325">Glycoprotein</keyword>
<keyword evidence="4 15" id="KW-0732">Signal</keyword>
<feature type="domain" description="Cadherin" evidence="16">
    <location>
        <begin position="365"/>
        <end position="465"/>
    </location>
</feature>
<dbReference type="InterPro" id="IPR039808">
    <property type="entry name" value="Cadherin"/>
</dbReference>
<evidence type="ECO:0000256" key="3">
    <source>
        <dbReference type="ARBA" id="ARBA00022692"/>
    </source>
</evidence>
<keyword evidence="8 14" id="KW-1133">Transmembrane helix</keyword>
<evidence type="ECO:0000256" key="10">
    <source>
        <dbReference type="ARBA" id="ARBA00023157"/>
    </source>
</evidence>
<protein>
    <recommendedName>
        <fullName evidence="16">Cadherin domain-containing protein</fullName>
    </recommendedName>
</protein>
<feature type="transmembrane region" description="Helical" evidence="14">
    <location>
        <begin position="801"/>
        <end position="824"/>
    </location>
</feature>
<keyword evidence="3 14" id="KW-0812">Transmembrane</keyword>
<evidence type="ECO:0000256" key="9">
    <source>
        <dbReference type="ARBA" id="ARBA00023136"/>
    </source>
</evidence>
<keyword evidence="2" id="KW-0245">EGF-like domain</keyword>
<keyword evidence="5" id="KW-0677">Repeat</keyword>
<dbReference type="GO" id="GO:0005509">
    <property type="term" value="F:calcium ion binding"/>
    <property type="evidence" value="ECO:0007669"/>
    <property type="project" value="UniProtKB-UniRule"/>
</dbReference>
<name>A0A7M5X348_9CNID</name>
<evidence type="ECO:0000256" key="2">
    <source>
        <dbReference type="ARBA" id="ARBA00022536"/>
    </source>
</evidence>
<dbReference type="GeneID" id="136815896"/>
<proteinExistence type="predicted"/>
<keyword evidence="7" id="KW-0130">Cell adhesion</keyword>
<evidence type="ECO:0000256" key="11">
    <source>
        <dbReference type="ARBA" id="ARBA00023180"/>
    </source>
</evidence>
<dbReference type="EnsemblMetazoa" id="CLYHEMT017211.1">
    <property type="protein sequence ID" value="CLYHEMP017211.1"/>
    <property type="gene ID" value="CLYHEMG017211"/>
</dbReference>
<evidence type="ECO:0000256" key="1">
    <source>
        <dbReference type="ARBA" id="ARBA00004167"/>
    </source>
</evidence>
<evidence type="ECO:0000256" key="7">
    <source>
        <dbReference type="ARBA" id="ARBA00022889"/>
    </source>
</evidence>
<dbReference type="SUPFAM" id="SSF49313">
    <property type="entry name" value="Cadherin-like"/>
    <property type="match status" value="6"/>
</dbReference>
<dbReference type="PANTHER" id="PTHR24027">
    <property type="entry name" value="CADHERIN-23"/>
    <property type="match status" value="1"/>
</dbReference>
<keyword evidence="10" id="KW-1015">Disulfide bond</keyword>
<dbReference type="FunFam" id="2.60.40.60:FF:000020">
    <property type="entry name" value="Dachsous cadherin-related 1b"/>
    <property type="match status" value="1"/>
</dbReference>
<feature type="domain" description="Cadherin" evidence="16">
    <location>
        <begin position="466"/>
        <end position="571"/>
    </location>
</feature>
<evidence type="ECO:0000256" key="5">
    <source>
        <dbReference type="ARBA" id="ARBA00022737"/>
    </source>
</evidence>
<feature type="compositionally biased region" description="Polar residues" evidence="13">
    <location>
        <begin position="940"/>
        <end position="952"/>
    </location>
</feature>
<dbReference type="PROSITE" id="PS50268">
    <property type="entry name" value="CADHERIN_2"/>
    <property type="match status" value="6"/>
</dbReference>
<dbReference type="Gene3D" id="2.60.40.60">
    <property type="entry name" value="Cadherins"/>
    <property type="match status" value="6"/>
</dbReference>
<evidence type="ECO:0000256" key="8">
    <source>
        <dbReference type="ARBA" id="ARBA00022989"/>
    </source>
</evidence>
<dbReference type="InterPro" id="IPR002126">
    <property type="entry name" value="Cadherin-like_dom"/>
</dbReference>
<evidence type="ECO:0000313" key="17">
    <source>
        <dbReference type="EnsemblMetazoa" id="CLYHEMP017211.1"/>
    </source>
</evidence>
<sequence length="1017" mass="115000">MLFTLRRRLGTTNKWLVFIMVLQCMAEKGIIGGAKTNRLPQFSQEKRAKSINEEQPVGTFILRSTATDYEGDEIVYSIEGDTNGYFQIDPKNGDLKTARIIDKESLDNNVISFKIVAAEGRNPSQKSYQKVDIIINDINDNPPVFTPESTDKVVNLTENLSGSTFVTQIRAVDKDKSTSGILFYTIAKGNEAKYFKMNLYNGKITTTKELDYEAVKSFKLEVIAMDGRPKSKGVHKVRTNVYINVLDEDDNGAKFDSNYSKPIIEGEYTGQKLLRVHAEDQDKGINSPIIYRIEPASNPDNIFSINKDGYIFVNGIIDRERTPVYNLELRAEEEEDSHFNPLHRPAKATLTVTVEDTNDNPPIFTQHNFLGHVTEHESPGTRVATVKAVDRDEGEHAKFTYRLEGKDSEMFRINEEGDIFVNGDTDREKKYLYRFYAIATQAGQPEAKTQVDIIVHDKNDHKPVFKKKIYLSSVPENSPLNTTIVKVEAEDRDENLNGKIRYSIEPHADDLCFHIDPKKGVISLRCQVDREYKNRYDFLVTAADQAENLPRSSQVRVQVDIEDVNDNFPVFTKTEYFKSINYDESIGSTILHVKATDKDDSDGNNFGKVQYRIVNSDSMSREKFAIKRDTGAVIVGSHLTDTSGTFKLEIEAFDNMGNYPSRKSIKNAQVTITIEKKGDGSVVLFMKAKTAIVVANEDGIARQLRQLLEYNVHVDDIEGGGDQMTRYIFHAYRFDNYKVVPANEIITRFSSYQGVRMEDFMRNWNITRWEGYGQNPDATKIPLTAENSEEDDKKNQTWTPIIYAVLGFSALIVIFGIIGILYLIRSRRRYIDGGASQTSSRVPINPSSRPRARSYWNDPGFESVSQINTESYVHSSGFLSRSVDKYELDPSNMYNGQEIYNDDPFSVIIERPPSRSSNSSHASSGFAASSVMTVYRAPNMVNNPTHQKTGGDSQPLLRENHRSRAGSHGPSPRDRKLSVIVDEDGNSLGLVDPMDNNHHRPPSYEYDFDTKPEGSFA</sequence>
<feature type="signal peptide" evidence="15">
    <location>
        <begin position="1"/>
        <end position="26"/>
    </location>
</feature>
<dbReference type="GO" id="GO:0007156">
    <property type="term" value="P:homophilic cell adhesion via plasma membrane adhesion molecules"/>
    <property type="evidence" value="ECO:0007669"/>
    <property type="project" value="InterPro"/>
</dbReference>
<feature type="domain" description="Cadherin" evidence="16">
    <location>
        <begin position="43"/>
        <end position="145"/>
    </location>
</feature>
<evidence type="ECO:0000256" key="4">
    <source>
        <dbReference type="ARBA" id="ARBA00022729"/>
    </source>
</evidence>
<comment type="subcellular location">
    <subcellularLocation>
        <location evidence="1">Membrane</location>
        <topology evidence="1">Single-pass membrane protein</topology>
    </subcellularLocation>
</comment>
<feature type="domain" description="Cadherin" evidence="16">
    <location>
        <begin position="148"/>
        <end position="264"/>
    </location>
</feature>
<dbReference type="CDD" id="cd11304">
    <property type="entry name" value="Cadherin_repeat"/>
    <property type="match status" value="6"/>
</dbReference>
<dbReference type="Proteomes" id="UP000594262">
    <property type="component" value="Unplaced"/>
</dbReference>
<organism evidence="17 18">
    <name type="scientific">Clytia hemisphaerica</name>
    <dbReference type="NCBI Taxonomy" id="252671"/>
    <lineage>
        <taxon>Eukaryota</taxon>
        <taxon>Metazoa</taxon>
        <taxon>Cnidaria</taxon>
        <taxon>Hydrozoa</taxon>
        <taxon>Hydroidolina</taxon>
        <taxon>Leptothecata</taxon>
        <taxon>Obeliida</taxon>
        <taxon>Clytiidae</taxon>
        <taxon>Clytia</taxon>
    </lineage>
</organism>
<dbReference type="FunFam" id="2.60.40.60:FF:000024">
    <property type="entry name" value="FAT atypical cadherin 3"/>
    <property type="match status" value="1"/>
</dbReference>
<evidence type="ECO:0000259" key="16">
    <source>
        <dbReference type="PROSITE" id="PS50268"/>
    </source>
</evidence>
<evidence type="ECO:0000256" key="14">
    <source>
        <dbReference type="SAM" id="Phobius"/>
    </source>
</evidence>
<dbReference type="FunFam" id="2.60.40.60:FF:000058">
    <property type="entry name" value="FAT atypical cadherin 3"/>
    <property type="match status" value="1"/>
</dbReference>
<dbReference type="InterPro" id="IPR020894">
    <property type="entry name" value="Cadherin_CS"/>
</dbReference>
<evidence type="ECO:0000256" key="13">
    <source>
        <dbReference type="SAM" id="MobiDB-lite"/>
    </source>
</evidence>
<evidence type="ECO:0000256" key="6">
    <source>
        <dbReference type="ARBA" id="ARBA00022837"/>
    </source>
</evidence>
<evidence type="ECO:0000313" key="18">
    <source>
        <dbReference type="Proteomes" id="UP000594262"/>
    </source>
</evidence>
<dbReference type="FunFam" id="2.60.40.60:FF:000092">
    <property type="entry name" value="Protocadherin 8"/>
    <property type="match status" value="2"/>
</dbReference>
<keyword evidence="9 14" id="KW-0472">Membrane</keyword>
<accession>A0A7M5X348</accession>
<dbReference type="SMART" id="SM00112">
    <property type="entry name" value="CA"/>
    <property type="match status" value="6"/>
</dbReference>
<reference evidence="17" key="1">
    <citation type="submission" date="2021-01" db="UniProtKB">
        <authorList>
            <consortium name="EnsemblMetazoa"/>
        </authorList>
    </citation>
    <scope>IDENTIFICATION</scope>
</reference>
<dbReference type="PROSITE" id="PS00232">
    <property type="entry name" value="CADHERIN_1"/>
    <property type="match status" value="3"/>
</dbReference>
<dbReference type="AlphaFoldDB" id="A0A7M5X348"/>
<feature type="domain" description="Cadherin" evidence="16">
    <location>
        <begin position="255"/>
        <end position="364"/>
    </location>
</feature>
<dbReference type="GO" id="GO:0045296">
    <property type="term" value="F:cadherin binding"/>
    <property type="evidence" value="ECO:0007669"/>
    <property type="project" value="TreeGrafter"/>
</dbReference>
<dbReference type="RefSeq" id="XP_066928446.1">
    <property type="nucleotide sequence ID" value="XM_067072345.1"/>
</dbReference>
<dbReference type="PANTHER" id="PTHR24027:SF438">
    <property type="entry name" value="CADHERIN 23"/>
    <property type="match status" value="1"/>
</dbReference>
<evidence type="ECO:0000256" key="15">
    <source>
        <dbReference type="SAM" id="SignalP"/>
    </source>
</evidence>
<feature type="region of interest" description="Disordered" evidence="13">
    <location>
        <begin position="940"/>
        <end position="1017"/>
    </location>
</feature>
<feature type="domain" description="Cadherin" evidence="16">
    <location>
        <begin position="572"/>
        <end position="685"/>
    </location>
</feature>
<dbReference type="OrthoDB" id="6252479at2759"/>
<dbReference type="Pfam" id="PF00028">
    <property type="entry name" value="Cadherin"/>
    <property type="match status" value="6"/>
</dbReference>
<feature type="compositionally biased region" description="Basic and acidic residues" evidence="13">
    <location>
        <begin position="1008"/>
        <end position="1017"/>
    </location>
</feature>
<feature type="chain" id="PRO_5029676500" description="Cadherin domain-containing protein" evidence="15">
    <location>
        <begin position="27"/>
        <end position="1017"/>
    </location>
</feature>
<dbReference type="InterPro" id="IPR015919">
    <property type="entry name" value="Cadherin-like_sf"/>
</dbReference>
<keyword evidence="18" id="KW-1185">Reference proteome</keyword>
<dbReference type="PRINTS" id="PR00205">
    <property type="entry name" value="CADHERIN"/>
</dbReference>
<evidence type="ECO:0000256" key="12">
    <source>
        <dbReference type="PROSITE-ProRule" id="PRU00043"/>
    </source>
</evidence>